<evidence type="ECO:0000313" key="1">
    <source>
        <dbReference type="EMBL" id="KAH3719964.1"/>
    </source>
</evidence>
<reference evidence="1" key="1">
    <citation type="journal article" date="2019" name="bioRxiv">
        <title>The Genome of the Zebra Mussel, Dreissena polymorpha: A Resource for Invasive Species Research.</title>
        <authorList>
            <person name="McCartney M.A."/>
            <person name="Auch B."/>
            <person name="Kono T."/>
            <person name="Mallez S."/>
            <person name="Zhang Y."/>
            <person name="Obille A."/>
            <person name="Becker A."/>
            <person name="Abrahante J.E."/>
            <person name="Garbe J."/>
            <person name="Badalamenti J.P."/>
            <person name="Herman A."/>
            <person name="Mangelson H."/>
            <person name="Liachko I."/>
            <person name="Sullivan S."/>
            <person name="Sone E.D."/>
            <person name="Koren S."/>
            <person name="Silverstein K.A.T."/>
            <person name="Beckman K.B."/>
            <person name="Gohl D.M."/>
        </authorList>
    </citation>
    <scope>NUCLEOTIDE SEQUENCE</scope>
    <source>
        <strain evidence="1">Duluth1</strain>
        <tissue evidence="1">Whole animal</tissue>
    </source>
</reference>
<gene>
    <name evidence="1" type="ORF">DPMN_062849</name>
</gene>
<dbReference type="EMBL" id="JAIWYP010000013">
    <property type="protein sequence ID" value="KAH3719964.1"/>
    <property type="molecule type" value="Genomic_DNA"/>
</dbReference>
<name>A0A9D4CA97_DREPO</name>
<proteinExistence type="predicted"/>
<dbReference type="AlphaFoldDB" id="A0A9D4CA97"/>
<sequence>MDAMNVNCRDRLRFMRQREMKFEAVKSRYLIIQKSHPTDRFTLQVQNEEKPSIIQRPIKCLGKLFDVSL</sequence>
<accession>A0A9D4CA97</accession>
<reference evidence="1" key="2">
    <citation type="submission" date="2020-11" db="EMBL/GenBank/DDBJ databases">
        <authorList>
            <person name="McCartney M.A."/>
            <person name="Auch B."/>
            <person name="Kono T."/>
            <person name="Mallez S."/>
            <person name="Becker A."/>
            <person name="Gohl D.M."/>
            <person name="Silverstein K.A.T."/>
            <person name="Koren S."/>
            <person name="Bechman K.B."/>
            <person name="Herman A."/>
            <person name="Abrahante J.E."/>
            <person name="Garbe J."/>
        </authorList>
    </citation>
    <scope>NUCLEOTIDE SEQUENCE</scope>
    <source>
        <strain evidence="1">Duluth1</strain>
        <tissue evidence="1">Whole animal</tissue>
    </source>
</reference>
<keyword evidence="2" id="KW-1185">Reference proteome</keyword>
<protein>
    <submittedName>
        <fullName evidence="1">Uncharacterized protein</fullName>
    </submittedName>
</protein>
<evidence type="ECO:0000313" key="2">
    <source>
        <dbReference type="Proteomes" id="UP000828390"/>
    </source>
</evidence>
<organism evidence="1 2">
    <name type="scientific">Dreissena polymorpha</name>
    <name type="common">Zebra mussel</name>
    <name type="synonym">Mytilus polymorpha</name>
    <dbReference type="NCBI Taxonomy" id="45954"/>
    <lineage>
        <taxon>Eukaryota</taxon>
        <taxon>Metazoa</taxon>
        <taxon>Spiralia</taxon>
        <taxon>Lophotrochozoa</taxon>
        <taxon>Mollusca</taxon>
        <taxon>Bivalvia</taxon>
        <taxon>Autobranchia</taxon>
        <taxon>Heteroconchia</taxon>
        <taxon>Euheterodonta</taxon>
        <taxon>Imparidentia</taxon>
        <taxon>Neoheterodontei</taxon>
        <taxon>Myida</taxon>
        <taxon>Dreissenoidea</taxon>
        <taxon>Dreissenidae</taxon>
        <taxon>Dreissena</taxon>
    </lineage>
</organism>
<dbReference type="Proteomes" id="UP000828390">
    <property type="component" value="Unassembled WGS sequence"/>
</dbReference>
<comment type="caution">
    <text evidence="1">The sequence shown here is derived from an EMBL/GenBank/DDBJ whole genome shotgun (WGS) entry which is preliminary data.</text>
</comment>